<dbReference type="RefSeq" id="WP_073227593.1">
    <property type="nucleotide sequence ID" value="NZ_FQUQ01000001.1"/>
</dbReference>
<dbReference type="Pfam" id="PF00728">
    <property type="entry name" value="Glyco_hydro_20"/>
    <property type="match status" value="1"/>
</dbReference>
<dbReference type="InterPro" id="IPR017853">
    <property type="entry name" value="GH"/>
</dbReference>
<keyword evidence="3" id="KW-0732">Signal</keyword>
<dbReference type="InterPro" id="IPR038901">
    <property type="entry name" value="HEXDC-like"/>
</dbReference>
<dbReference type="Gene3D" id="3.20.20.80">
    <property type="entry name" value="Glycosidases"/>
    <property type="match status" value="1"/>
</dbReference>
<keyword evidence="2 5" id="KW-0378">Hydrolase</keyword>
<sequence>MNKIYLFLLVLLTAGLKGSFAQQTGPVSERFPVSALLLSTPDPQDVPLFCDFITEVLPKEGVNTLVLRMNYKYQFESHPELRGHNALSKKNLQKILKACSATGIRFIPKMNLLGHQSEDITILPLLKNYPQFDESPQLNPPVPWKPVNTMFDFYSKSLCPKHPDLFKVIFPVIDELIEVCGADAFHVGLDEVWIIGDEKCPRCGGLDKAEIFAAYVTALHDHLKKKGCEMWMWSDRLIDGKTTNLLAWQASMNNTHKAIDLIPRDIMICDWKYEDAAPTPAYFAIKGFNVLAAPSNKADVALAQLEMVKAIRKNGNRAAFSTTIANRMKGMFHTMWGNSKDFILAYHGKQPDKDGTVETFKKLFAEIRILKSN</sequence>
<dbReference type="GO" id="GO:0005975">
    <property type="term" value="P:carbohydrate metabolic process"/>
    <property type="evidence" value="ECO:0007669"/>
    <property type="project" value="InterPro"/>
</dbReference>
<comment type="similarity">
    <text evidence="1">Belongs to the glycosyl hydrolase 20 family.</text>
</comment>
<reference evidence="6" key="1">
    <citation type="submission" date="2016-11" db="EMBL/GenBank/DDBJ databases">
        <authorList>
            <person name="Varghese N."/>
            <person name="Submissions S."/>
        </authorList>
    </citation>
    <scope>NUCLEOTIDE SEQUENCE [LARGE SCALE GENOMIC DNA]</scope>
    <source>
        <strain evidence="6">DSM 16990</strain>
    </source>
</reference>
<dbReference type="InterPro" id="IPR015883">
    <property type="entry name" value="Glyco_hydro_20_cat"/>
</dbReference>
<dbReference type="PANTHER" id="PTHR21040">
    <property type="entry name" value="BCDNA.GH04120"/>
    <property type="match status" value="1"/>
</dbReference>
<feature type="domain" description="Glycoside hydrolase family 20 catalytic" evidence="4">
    <location>
        <begin position="82"/>
        <end position="295"/>
    </location>
</feature>
<evidence type="ECO:0000259" key="4">
    <source>
        <dbReference type="Pfam" id="PF00728"/>
    </source>
</evidence>
<dbReference type="PANTHER" id="PTHR21040:SF8">
    <property type="entry name" value="BCDNA.GH04120"/>
    <property type="match status" value="1"/>
</dbReference>
<dbReference type="OrthoDB" id="9810898at2"/>
<proteinExistence type="inferred from homology"/>
<evidence type="ECO:0000313" key="6">
    <source>
        <dbReference type="Proteomes" id="UP000184287"/>
    </source>
</evidence>
<dbReference type="SUPFAM" id="SSF51445">
    <property type="entry name" value="(Trans)glycosidases"/>
    <property type="match status" value="1"/>
</dbReference>
<evidence type="ECO:0000256" key="1">
    <source>
        <dbReference type="ARBA" id="ARBA00006285"/>
    </source>
</evidence>
<evidence type="ECO:0000256" key="3">
    <source>
        <dbReference type="SAM" id="SignalP"/>
    </source>
</evidence>
<name>A0A1M4V3J1_9SPHI</name>
<dbReference type="AlphaFoldDB" id="A0A1M4V3J1"/>
<feature type="chain" id="PRO_5012024928" evidence="3">
    <location>
        <begin position="22"/>
        <end position="373"/>
    </location>
</feature>
<evidence type="ECO:0000256" key="2">
    <source>
        <dbReference type="ARBA" id="ARBA00022801"/>
    </source>
</evidence>
<dbReference type="Proteomes" id="UP000184287">
    <property type="component" value="Unassembled WGS sequence"/>
</dbReference>
<organism evidence="5 6">
    <name type="scientific">Pedobacter caeni</name>
    <dbReference type="NCBI Taxonomy" id="288992"/>
    <lineage>
        <taxon>Bacteria</taxon>
        <taxon>Pseudomonadati</taxon>
        <taxon>Bacteroidota</taxon>
        <taxon>Sphingobacteriia</taxon>
        <taxon>Sphingobacteriales</taxon>
        <taxon>Sphingobacteriaceae</taxon>
        <taxon>Pedobacter</taxon>
    </lineage>
</organism>
<accession>A0A1M4V3J1</accession>
<dbReference type="GO" id="GO:0004563">
    <property type="term" value="F:beta-N-acetylhexosaminidase activity"/>
    <property type="evidence" value="ECO:0007669"/>
    <property type="project" value="UniProtKB-ARBA"/>
</dbReference>
<dbReference type="STRING" id="288992.SAMN04488522_101765"/>
<gene>
    <name evidence="5" type="ORF">SAMN04488522_101765</name>
</gene>
<evidence type="ECO:0000313" key="5">
    <source>
        <dbReference type="EMBL" id="SHE63515.1"/>
    </source>
</evidence>
<keyword evidence="6" id="KW-1185">Reference proteome</keyword>
<dbReference type="EMBL" id="FQUQ01000001">
    <property type="protein sequence ID" value="SHE63515.1"/>
    <property type="molecule type" value="Genomic_DNA"/>
</dbReference>
<feature type="signal peptide" evidence="3">
    <location>
        <begin position="1"/>
        <end position="21"/>
    </location>
</feature>
<protein>
    <submittedName>
        <fullName evidence="5">Glycosyl hydrolase family 20, catalytic domain</fullName>
    </submittedName>
</protein>